<gene>
    <name evidence="2" type="ORF">C9I57_27455</name>
</gene>
<reference evidence="2 3" key="1">
    <citation type="submission" date="2018-03" db="EMBL/GenBank/DDBJ databases">
        <title>Whole genome analyses suggest that Burkholderia sensu lato contains two further novel genera in the rhizoxinica-symbiotica group Mycetohabitans gen. nov., and Trinickia gen. nov.: implications for the evolution of diazotrophy and nodulation in the Burkholderiaceae.</title>
        <authorList>
            <person name="Estrada De Los Santos P."/>
            <person name="Palmer M."/>
            <person name="Chavez-Ramirez B."/>
            <person name="Steenkamp E.T."/>
            <person name="Hirsch A.M."/>
            <person name="Manyaka P."/>
            <person name="Maluk M."/>
            <person name="Lafos M."/>
            <person name="Crook M."/>
            <person name="Gross E."/>
            <person name="Simon M.F."/>
            <person name="Bueno Dos Reis Junior F."/>
            <person name="Poole P.S."/>
            <person name="Venter S.N."/>
            <person name="James E.K."/>
        </authorList>
    </citation>
    <scope>NUCLEOTIDE SEQUENCE [LARGE SCALE GENOMIC DNA]</scope>
    <source>
        <strain evidence="2 3">JPY-366</strain>
    </source>
</reference>
<proteinExistence type="predicted"/>
<evidence type="ECO:0000256" key="1">
    <source>
        <dbReference type="SAM" id="MobiDB-lite"/>
    </source>
</evidence>
<dbReference type="InterPro" id="IPR009050">
    <property type="entry name" value="Globin-like_sf"/>
</dbReference>
<protein>
    <submittedName>
        <fullName evidence="2">Globin</fullName>
    </submittedName>
</protein>
<dbReference type="AlphaFoldDB" id="A0A2T3XMB3"/>
<dbReference type="InterPro" id="IPR012292">
    <property type="entry name" value="Globin/Proto"/>
</dbReference>
<sequence length="243" mass="27440">MYVLYTFRQRKHSARALSGRRLQYGGRISPRHLFSPLVSAHCPIVMTAPTQPCASAPATAQAAASARYLEPTETNIRELVYAFYDKVGADPLLGPVFDAVLHGRWDDHLPKMCRFWGSLVLGDKRYRGNVQQAHQPLEGIEPRHFSRWLHLFLDTVCERYEPAAAVRFMEPALRIAQSLQLSRFGWDYEIPPEQSALLERVAPKQQRTGLEPRSHPEPRSGVRREPFPAKIIGRSSSAADDAA</sequence>
<evidence type="ECO:0000313" key="2">
    <source>
        <dbReference type="EMBL" id="PTB17665.1"/>
    </source>
</evidence>
<feature type="compositionally biased region" description="Basic and acidic residues" evidence="1">
    <location>
        <begin position="210"/>
        <end position="227"/>
    </location>
</feature>
<dbReference type="CDD" id="cd08916">
    <property type="entry name" value="TrHb3_P"/>
    <property type="match status" value="1"/>
</dbReference>
<name>A0A2T3XMB3_9BURK</name>
<feature type="compositionally biased region" description="Polar residues" evidence="1">
    <location>
        <begin position="234"/>
        <end position="243"/>
    </location>
</feature>
<dbReference type="SUPFAM" id="SSF46458">
    <property type="entry name" value="Globin-like"/>
    <property type="match status" value="1"/>
</dbReference>
<dbReference type="EMBL" id="PYUC01000017">
    <property type="protein sequence ID" value="PTB17665.1"/>
    <property type="molecule type" value="Genomic_DNA"/>
</dbReference>
<organism evidence="2 3">
    <name type="scientific">Trinickia symbiotica</name>
    <dbReference type="NCBI Taxonomy" id="863227"/>
    <lineage>
        <taxon>Bacteria</taxon>
        <taxon>Pseudomonadati</taxon>
        <taxon>Pseudomonadota</taxon>
        <taxon>Betaproteobacteria</taxon>
        <taxon>Burkholderiales</taxon>
        <taxon>Burkholderiaceae</taxon>
        <taxon>Trinickia</taxon>
    </lineage>
</organism>
<dbReference type="GO" id="GO:0019825">
    <property type="term" value="F:oxygen binding"/>
    <property type="evidence" value="ECO:0007669"/>
    <property type="project" value="InterPro"/>
</dbReference>
<dbReference type="Proteomes" id="UP000240638">
    <property type="component" value="Unassembled WGS sequence"/>
</dbReference>
<accession>A0A2T3XMB3</accession>
<evidence type="ECO:0000313" key="3">
    <source>
        <dbReference type="Proteomes" id="UP000240638"/>
    </source>
</evidence>
<feature type="region of interest" description="Disordered" evidence="1">
    <location>
        <begin position="199"/>
        <end position="243"/>
    </location>
</feature>
<comment type="caution">
    <text evidence="2">The sequence shown here is derived from an EMBL/GenBank/DDBJ whole genome shotgun (WGS) entry which is preliminary data.</text>
</comment>
<dbReference type="GO" id="GO:0020037">
    <property type="term" value="F:heme binding"/>
    <property type="evidence" value="ECO:0007669"/>
    <property type="project" value="InterPro"/>
</dbReference>
<dbReference type="Gene3D" id="1.10.490.10">
    <property type="entry name" value="Globins"/>
    <property type="match status" value="1"/>
</dbReference>